<dbReference type="PANTHER" id="PTHR32379:SF1">
    <property type="entry name" value="GUANIDINOACETATE N-METHYLTRANSFERASE"/>
    <property type="match status" value="1"/>
</dbReference>
<gene>
    <name evidence="1" type="ORF">J5X75_29410</name>
</gene>
<dbReference type="CDD" id="cd02440">
    <property type="entry name" value="AdoMet_MTases"/>
    <property type="match status" value="1"/>
</dbReference>
<evidence type="ECO:0000313" key="2">
    <source>
        <dbReference type="Proteomes" id="UP000679690"/>
    </source>
</evidence>
<dbReference type="EMBL" id="JAGFNS010000022">
    <property type="protein sequence ID" value="MBO3741633.1"/>
    <property type="molecule type" value="Genomic_DNA"/>
</dbReference>
<protein>
    <recommendedName>
        <fullName evidence="3">Methyltransferase domain-containing protein</fullName>
    </recommendedName>
</protein>
<accession>A0ABS3USS9</accession>
<comment type="caution">
    <text evidence="1">The sequence shown here is derived from an EMBL/GenBank/DDBJ whole genome shotgun (WGS) entry which is preliminary data.</text>
</comment>
<name>A0ABS3USS9_9ACTN</name>
<organism evidence="1 2">
    <name type="scientific">Actinoplanes flavus</name>
    <dbReference type="NCBI Taxonomy" id="2820290"/>
    <lineage>
        <taxon>Bacteria</taxon>
        <taxon>Bacillati</taxon>
        <taxon>Actinomycetota</taxon>
        <taxon>Actinomycetes</taxon>
        <taxon>Micromonosporales</taxon>
        <taxon>Micromonosporaceae</taxon>
        <taxon>Actinoplanes</taxon>
    </lineage>
</organism>
<keyword evidence="2" id="KW-1185">Reference proteome</keyword>
<dbReference type="RefSeq" id="WP_208470776.1">
    <property type="nucleotide sequence ID" value="NZ_JAGFNS010000022.1"/>
</dbReference>
<dbReference type="InterPro" id="IPR051038">
    <property type="entry name" value="RMT2/GAMT_Mtase"/>
</dbReference>
<reference evidence="1 2" key="1">
    <citation type="submission" date="2021-03" db="EMBL/GenBank/DDBJ databases">
        <title>Actinoplanes flavus sp. nov., a novel actinomycete isolated from Coconut Palm rhizosphere soil.</title>
        <authorList>
            <person name="Luo X."/>
        </authorList>
    </citation>
    <scope>NUCLEOTIDE SEQUENCE [LARGE SCALE GENOMIC DNA]</scope>
    <source>
        <strain evidence="1 2">NEAU-H7</strain>
    </source>
</reference>
<proteinExistence type="predicted"/>
<dbReference type="PANTHER" id="PTHR32379">
    <property type="entry name" value="GUANIDINOACETATE N-METHYLTRANSFERASE"/>
    <property type="match status" value="1"/>
</dbReference>
<sequence length="217" mass="23969">MTTVLDDAHVRHLEQLRSRTPVIDRQGLRLDDTYVMFFAEAELMAEHARRLVAGQAAPRVLEVGLGLGVFAEQLGAHRIGGYRAVEPHPGVVELVAPRVRSALRCEVTFEVRPWQSVALPPASLDAIMYDTWPPDGLADADFARFVEHVAVPALRPGGRFSFFHSGRHLPAARTYVLDKHFPGWQAVPYRIPPADLPAAWSKPSADFLVPIAVKGDD</sequence>
<evidence type="ECO:0008006" key="3">
    <source>
        <dbReference type="Google" id="ProtNLM"/>
    </source>
</evidence>
<dbReference type="Gene3D" id="3.40.50.150">
    <property type="entry name" value="Vaccinia Virus protein VP39"/>
    <property type="match status" value="1"/>
</dbReference>
<dbReference type="InterPro" id="IPR029063">
    <property type="entry name" value="SAM-dependent_MTases_sf"/>
</dbReference>
<dbReference type="SUPFAM" id="SSF53335">
    <property type="entry name" value="S-adenosyl-L-methionine-dependent methyltransferases"/>
    <property type="match status" value="1"/>
</dbReference>
<evidence type="ECO:0000313" key="1">
    <source>
        <dbReference type="EMBL" id="MBO3741633.1"/>
    </source>
</evidence>
<dbReference type="Proteomes" id="UP000679690">
    <property type="component" value="Unassembled WGS sequence"/>
</dbReference>